<feature type="domain" description="Origin recognition complex subunit 5 C-terminal" evidence="9">
    <location>
        <begin position="320"/>
        <end position="537"/>
    </location>
</feature>
<dbReference type="InterPro" id="IPR048866">
    <property type="entry name" value="ORC5_lid"/>
</dbReference>
<dbReference type="GO" id="GO:0006270">
    <property type="term" value="P:DNA replication initiation"/>
    <property type="evidence" value="ECO:0007669"/>
    <property type="project" value="TreeGrafter"/>
</dbReference>
<evidence type="ECO:0000256" key="7">
    <source>
        <dbReference type="SAM" id="MobiDB-lite"/>
    </source>
</evidence>
<comment type="similarity">
    <text evidence="2">Belongs to the ORC5 family.</text>
</comment>
<feature type="domain" description="Orc1-like AAA ATPase" evidence="8">
    <location>
        <begin position="16"/>
        <end position="174"/>
    </location>
</feature>
<evidence type="ECO:0000256" key="4">
    <source>
        <dbReference type="ARBA" id="ARBA00022741"/>
    </source>
</evidence>
<dbReference type="AlphaFoldDB" id="A0A232M0C8"/>
<gene>
    <name evidence="11" type="ORF">Egran_02421</name>
</gene>
<evidence type="ECO:0000313" key="11">
    <source>
        <dbReference type="EMBL" id="OXV09816.1"/>
    </source>
</evidence>
<comment type="subcellular location">
    <subcellularLocation>
        <location evidence="1">Nucleus</location>
    </subcellularLocation>
</comment>
<feature type="region of interest" description="Disordered" evidence="7">
    <location>
        <begin position="356"/>
        <end position="399"/>
    </location>
</feature>
<dbReference type="Pfam" id="PF21639">
    <property type="entry name" value="ORC5_lid"/>
    <property type="match status" value="1"/>
</dbReference>
<keyword evidence="4" id="KW-0547">Nucleotide-binding</keyword>
<keyword evidence="6" id="KW-0539">Nucleus</keyword>
<proteinExistence type="inferred from homology"/>
<feature type="compositionally biased region" description="Basic residues" evidence="7">
    <location>
        <begin position="356"/>
        <end position="368"/>
    </location>
</feature>
<dbReference type="InterPro" id="IPR027417">
    <property type="entry name" value="P-loop_NTPase"/>
</dbReference>
<keyword evidence="3" id="KW-0235">DNA replication</keyword>
<evidence type="ECO:0000256" key="2">
    <source>
        <dbReference type="ARBA" id="ARBA00006269"/>
    </source>
</evidence>
<name>A0A232M0C8_9EURO</name>
<keyword evidence="12" id="KW-1185">Reference proteome</keyword>
<keyword evidence="5" id="KW-0067">ATP-binding</keyword>
<evidence type="ECO:0000256" key="5">
    <source>
        <dbReference type="ARBA" id="ARBA00022840"/>
    </source>
</evidence>
<reference evidence="11 12" key="1">
    <citation type="journal article" date="2015" name="Environ. Microbiol.">
        <title>Metagenome sequence of Elaphomyces granulatus from sporocarp tissue reveals Ascomycota ectomycorrhizal fingerprints of genome expansion and a Proteobacteria-rich microbiome.</title>
        <authorList>
            <person name="Quandt C.A."/>
            <person name="Kohler A."/>
            <person name="Hesse C.N."/>
            <person name="Sharpton T.J."/>
            <person name="Martin F."/>
            <person name="Spatafora J.W."/>
        </authorList>
    </citation>
    <scope>NUCLEOTIDE SEQUENCE [LARGE SCALE GENOMIC DNA]</scope>
    <source>
        <strain evidence="11 12">OSC145934</strain>
    </source>
</reference>
<accession>A0A232M0C8</accession>
<dbReference type="SUPFAM" id="SSF52540">
    <property type="entry name" value="P-loop containing nucleoside triphosphate hydrolases"/>
    <property type="match status" value="1"/>
</dbReference>
<dbReference type="PANTHER" id="PTHR12705:SF0">
    <property type="entry name" value="ORIGIN RECOGNITION COMPLEX SUBUNIT 5"/>
    <property type="match status" value="1"/>
</dbReference>
<dbReference type="OrthoDB" id="365981at2759"/>
<evidence type="ECO:0000259" key="10">
    <source>
        <dbReference type="Pfam" id="PF21639"/>
    </source>
</evidence>
<evidence type="ECO:0000256" key="6">
    <source>
        <dbReference type="ARBA" id="ARBA00023242"/>
    </source>
</evidence>
<protein>
    <submittedName>
        <fullName evidence="11">Uncharacterized protein</fullName>
    </submittedName>
</protein>
<dbReference type="EMBL" id="NPHW01003308">
    <property type="protein sequence ID" value="OXV09816.1"/>
    <property type="molecule type" value="Genomic_DNA"/>
</dbReference>
<dbReference type="GO" id="GO:0003688">
    <property type="term" value="F:DNA replication origin binding"/>
    <property type="evidence" value="ECO:0007669"/>
    <property type="project" value="TreeGrafter"/>
</dbReference>
<organism evidence="11 12">
    <name type="scientific">Elaphomyces granulatus</name>
    <dbReference type="NCBI Taxonomy" id="519963"/>
    <lineage>
        <taxon>Eukaryota</taxon>
        <taxon>Fungi</taxon>
        <taxon>Dikarya</taxon>
        <taxon>Ascomycota</taxon>
        <taxon>Pezizomycotina</taxon>
        <taxon>Eurotiomycetes</taxon>
        <taxon>Eurotiomycetidae</taxon>
        <taxon>Eurotiales</taxon>
        <taxon>Elaphomycetaceae</taxon>
        <taxon>Elaphomyces</taxon>
    </lineage>
</organism>
<sequence length="542" mass="58197">MQTVLPAAIAQSLNRQWPCREVQSRLLAGLLSPLTPSPSTLVVQGISATCKSTIVQAVLSALKVPHAFIRCAECITGRHLLTKILLETLDALGLKDEWERFGKGRCENISTLAILLGEALAQAPTDEENGRQEGQGVIEKFVLVLDGVDRQREPPQTLLPGLARLGEVIPALSVVLILGCIPRPLFLQAAGVPHINFPPYTRKEVITIMTAVDPPAVAGVSRELATKLYPQFISAAYDSLIGPTAGTIPSFRSVCEKLWPRFVAPILTEDPPGAIREWDFARLLVRNRALFKQQGEAMLIHRIASLDSVSPPSTTRLLTLPYFPTLILTSAYVASYTPQRLDTVFFSKFSSSSHSARNKRAHHRRKLKLLSQGRTDDNRDDAGPVRSAAPGVNGGRPRTRITKSTLESAFATSSAVISKAKYASSTVLTARPFTLERLLAIYHVIDPNPPANAIRAPAFADAIYSELATLRRLRLVLPASGASAGGGVPVVRGLGAGGATGGGGMTLDVGEKWCINVSGDWIEEVAKGIGVEVGEWLAGGLD</sequence>
<evidence type="ECO:0000313" key="12">
    <source>
        <dbReference type="Proteomes" id="UP000243515"/>
    </source>
</evidence>
<comment type="caution">
    <text evidence="11">The sequence shown here is derived from an EMBL/GenBank/DDBJ whole genome shotgun (WGS) entry which is preliminary data.</text>
</comment>
<dbReference type="Pfam" id="PF14630">
    <property type="entry name" value="ORC5_C"/>
    <property type="match status" value="1"/>
</dbReference>
<dbReference type="FunFam" id="3.40.50.300:FF:002614">
    <property type="entry name" value="Origin recognition complex subunit Orc5, putative"/>
    <property type="match status" value="1"/>
</dbReference>
<feature type="compositionally biased region" description="Basic and acidic residues" evidence="7">
    <location>
        <begin position="374"/>
        <end position="383"/>
    </location>
</feature>
<dbReference type="InterPro" id="IPR020796">
    <property type="entry name" value="ORC5"/>
</dbReference>
<dbReference type="Proteomes" id="UP000243515">
    <property type="component" value="Unassembled WGS sequence"/>
</dbReference>
<dbReference type="GO" id="GO:0005664">
    <property type="term" value="C:nuclear origin of replication recognition complex"/>
    <property type="evidence" value="ECO:0007669"/>
    <property type="project" value="TreeGrafter"/>
</dbReference>
<evidence type="ECO:0000256" key="1">
    <source>
        <dbReference type="ARBA" id="ARBA00004123"/>
    </source>
</evidence>
<dbReference type="Gene3D" id="3.40.50.300">
    <property type="entry name" value="P-loop containing nucleotide triphosphate hydrolases"/>
    <property type="match status" value="1"/>
</dbReference>
<dbReference type="InterPro" id="IPR041664">
    <property type="entry name" value="AAA_16"/>
</dbReference>
<evidence type="ECO:0000256" key="3">
    <source>
        <dbReference type="ARBA" id="ARBA00022705"/>
    </source>
</evidence>
<evidence type="ECO:0000259" key="9">
    <source>
        <dbReference type="Pfam" id="PF14630"/>
    </source>
</evidence>
<dbReference type="PANTHER" id="PTHR12705">
    <property type="entry name" value="ORIGIN RECOGNITION COMPLEX SUBUNIT 5"/>
    <property type="match status" value="1"/>
</dbReference>
<feature type="domain" description="ORC5 lid" evidence="10">
    <location>
        <begin position="229"/>
        <end position="292"/>
    </location>
</feature>
<evidence type="ECO:0000259" key="8">
    <source>
        <dbReference type="Pfam" id="PF13191"/>
    </source>
</evidence>
<dbReference type="Pfam" id="PF13191">
    <property type="entry name" value="AAA_16"/>
    <property type="match status" value="1"/>
</dbReference>
<dbReference type="InterPro" id="IPR047088">
    <property type="entry name" value="ORC5_C"/>
</dbReference>